<dbReference type="GO" id="GO:0006313">
    <property type="term" value="P:DNA transposition"/>
    <property type="evidence" value="ECO:0007669"/>
    <property type="project" value="InterPro"/>
</dbReference>
<dbReference type="Pfam" id="PF01548">
    <property type="entry name" value="DEDD_Tnp_IS110"/>
    <property type="match status" value="1"/>
</dbReference>
<dbReference type="InterPro" id="IPR002525">
    <property type="entry name" value="Transp_IS110-like_N"/>
</dbReference>
<organism evidence="3 4">
    <name type="scientific">Terrihalobacillus insolitus</name>
    <dbReference type="NCBI Taxonomy" id="2950438"/>
    <lineage>
        <taxon>Bacteria</taxon>
        <taxon>Bacillati</taxon>
        <taxon>Bacillota</taxon>
        <taxon>Bacilli</taxon>
        <taxon>Bacillales</taxon>
        <taxon>Bacillaceae</taxon>
        <taxon>Terrihalobacillus</taxon>
    </lineage>
</organism>
<dbReference type="Pfam" id="PF02371">
    <property type="entry name" value="Transposase_20"/>
    <property type="match status" value="1"/>
</dbReference>
<dbReference type="Proteomes" id="UP001145050">
    <property type="component" value="Unassembled WGS sequence"/>
</dbReference>
<name>A0A9X4AND1_9BACI</name>
<sequence length="418" mass="47562">MTSPLFVGIDVSSKSNVICCLTRDEAKRPLSRFTITNNRPGIKELQDRITKLVKKHGYEQLLFGLEHTGSYSTHAAMYLCRHLDFGVPEKNVYVFNPSLIKQFKKSNYLDAPKNDQADAWYIAAKLRAGNLPHPFTWSEPQMALQRLTRTRYHLMQDLTRESNFLMTNLYLKFSDYSITGPFKRNKLGATSLAVMEEFESVEDLAGMPVDKLIDFLVLHGKNRFDDPEAVARSLKKAARSSYRLPDSMADSVNLAMASSIRVIRTVQEQLKVLKKAIVDHLETIPQTLETVPGIGPIFASGILAEVNIAEFKHQQQLAKFGGLAWNQNQSGDFTAKRTRLIQSGNRYLKYYLVEAANSVRVHDPVYAQYYAKKLAEPKQFAEKRALALTARKLVRLIFYLLKNNQIYHQEGGIQHKNS</sequence>
<dbReference type="GO" id="GO:0003677">
    <property type="term" value="F:DNA binding"/>
    <property type="evidence" value="ECO:0007669"/>
    <property type="project" value="InterPro"/>
</dbReference>
<dbReference type="NCBIfam" id="NF033542">
    <property type="entry name" value="transpos_IS110"/>
    <property type="match status" value="1"/>
</dbReference>
<gene>
    <name evidence="3" type="ORF">NC797_18195</name>
</gene>
<feature type="domain" description="Transposase IS116/IS110/IS902 C-terminal" evidence="2">
    <location>
        <begin position="286"/>
        <end position="370"/>
    </location>
</feature>
<feature type="domain" description="Transposase IS110-like N-terminal" evidence="1">
    <location>
        <begin position="7"/>
        <end position="169"/>
    </location>
</feature>
<evidence type="ECO:0000259" key="1">
    <source>
        <dbReference type="Pfam" id="PF01548"/>
    </source>
</evidence>
<dbReference type="InterPro" id="IPR003346">
    <property type="entry name" value="Transposase_20"/>
</dbReference>
<accession>A0A9X4AND1</accession>
<dbReference type="AlphaFoldDB" id="A0A9X4AND1"/>
<evidence type="ECO:0000313" key="4">
    <source>
        <dbReference type="Proteomes" id="UP001145050"/>
    </source>
</evidence>
<proteinExistence type="predicted"/>
<evidence type="ECO:0000313" key="3">
    <source>
        <dbReference type="EMBL" id="MDC3426382.1"/>
    </source>
</evidence>
<protein>
    <submittedName>
        <fullName evidence="3">IS110 family transposase</fullName>
    </submittedName>
</protein>
<dbReference type="PANTHER" id="PTHR33055">
    <property type="entry name" value="TRANSPOSASE FOR INSERTION SEQUENCE ELEMENT IS1111A"/>
    <property type="match status" value="1"/>
</dbReference>
<dbReference type="RefSeq" id="WP_272438211.1">
    <property type="nucleotide sequence ID" value="NZ_JAMQKB010000057.1"/>
</dbReference>
<evidence type="ECO:0000259" key="2">
    <source>
        <dbReference type="Pfam" id="PF02371"/>
    </source>
</evidence>
<dbReference type="EMBL" id="JAMQKB010000057">
    <property type="protein sequence ID" value="MDC3426382.1"/>
    <property type="molecule type" value="Genomic_DNA"/>
</dbReference>
<dbReference type="InterPro" id="IPR047650">
    <property type="entry name" value="Transpos_IS110"/>
</dbReference>
<keyword evidence="4" id="KW-1185">Reference proteome</keyword>
<comment type="caution">
    <text evidence="3">The sequence shown here is derived from an EMBL/GenBank/DDBJ whole genome shotgun (WGS) entry which is preliminary data.</text>
</comment>
<dbReference type="GO" id="GO:0004803">
    <property type="term" value="F:transposase activity"/>
    <property type="evidence" value="ECO:0007669"/>
    <property type="project" value="InterPro"/>
</dbReference>
<dbReference type="PANTHER" id="PTHR33055:SF15">
    <property type="entry name" value="TRANSPOSASE-RELATED"/>
    <property type="match status" value="1"/>
</dbReference>
<reference evidence="3" key="1">
    <citation type="submission" date="2022-06" db="EMBL/GenBank/DDBJ databases">
        <title>Aquibacillus sp. a new bacterium isolated from soil saline samples.</title>
        <authorList>
            <person name="Galisteo C."/>
            <person name="De La Haba R."/>
            <person name="Sanchez-Porro C."/>
            <person name="Ventosa A."/>
        </authorList>
    </citation>
    <scope>NUCLEOTIDE SEQUENCE</scope>
    <source>
        <strain evidence="3">3ASR75-11</strain>
    </source>
</reference>